<evidence type="ECO:0000313" key="2">
    <source>
        <dbReference type="Proteomes" id="UP001431181"/>
    </source>
</evidence>
<organism evidence="1 2">
    <name type="scientific">Marinomonas rhodophyticola</name>
    <dbReference type="NCBI Taxonomy" id="2992803"/>
    <lineage>
        <taxon>Bacteria</taxon>
        <taxon>Pseudomonadati</taxon>
        <taxon>Pseudomonadota</taxon>
        <taxon>Gammaproteobacteria</taxon>
        <taxon>Oceanospirillales</taxon>
        <taxon>Oceanospirillaceae</taxon>
        <taxon>Marinomonas</taxon>
    </lineage>
</organism>
<protein>
    <submittedName>
        <fullName evidence="1">Uncharacterized protein</fullName>
    </submittedName>
</protein>
<dbReference type="Proteomes" id="UP001431181">
    <property type="component" value="Unassembled WGS sequence"/>
</dbReference>
<accession>A0ABT3KBE5</accession>
<gene>
    <name evidence="1" type="ORF">ONZ52_01955</name>
</gene>
<reference evidence="1" key="1">
    <citation type="submission" date="2022-11" db="EMBL/GenBank/DDBJ databases">
        <title>Marinomonas sp. nov., isolated from marine algae.</title>
        <authorList>
            <person name="Choi D.G."/>
            <person name="Kim J.M."/>
            <person name="Lee J.K."/>
            <person name="Baek J.H."/>
            <person name="Jeon C.O."/>
        </authorList>
    </citation>
    <scope>NUCLEOTIDE SEQUENCE</scope>
    <source>
        <strain evidence="1">KJ51-3</strain>
    </source>
</reference>
<evidence type="ECO:0000313" key="1">
    <source>
        <dbReference type="EMBL" id="MCW4627850.1"/>
    </source>
</evidence>
<dbReference type="EMBL" id="JAPEUL010000004">
    <property type="protein sequence ID" value="MCW4627850.1"/>
    <property type="molecule type" value="Genomic_DNA"/>
</dbReference>
<name>A0ABT3KBE5_9GAMM</name>
<dbReference type="RefSeq" id="WP_265216950.1">
    <property type="nucleotide sequence ID" value="NZ_JAPEUL010000004.1"/>
</dbReference>
<keyword evidence="2" id="KW-1185">Reference proteome</keyword>
<proteinExistence type="predicted"/>
<sequence>MIVTGSRDSFGYVLQCYEEKTGVTLLYKPAFGQLMTTLRYVEDGYGV</sequence>
<comment type="caution">
    <text evidence="1">The sequence shown here is derived from an EMBL/GenBank/DDBJ whole genome shotgun (WGS) entry which is preliminary data.</text>
</comment>